<dbReference type="GO" id="GO:0005524">
    <property type="term" value="F:ATP binding"/>
    <property type="evidence" value="ECO:0007669"/>
    <property type="project" value="InterPro"/>
</dbReference>
<dbReference type="PANTHER" id="PTHR23074:SF83">
    <property type="entry name" value="VACUOLAR PROTEIN SORTING-ASSOCIATED PROTEIN 4A"/>
    <property type="match status" value="1"/>
</dbReference>
<dbReference type="SMART" id="SM00382">
    <property type="entry name" value="AAA"/>
    <property type="match status" value="1"/>
</dbReference>
<reference evidence="2 3" key="1">
    <citation type="journal article" date="2023" name="Arcadia Sci">
        <title>De novo assembly of a long-read Amblyomma americanum tick genome.</title>
        <authorList>
            <person name="Chou S."/>
            <person name="Poskanzer K.E."/>
            <person name="Rollins M."/>
            <person name="Thuy-Boun P.S."/>
        </authorList>
    </citation>
    <scope>NUCLEOTIDE SEQUENCE [LARGE SCALE GENOMIC DNA]</scope>
    <source>
        <strain evidence="2">F_SG_1</strain>
        <tissue evidence="2">Salivary glands</tissue>
    </source>
</reference>
<protein>
    <recommendedName>
        <fullName evidence="1">AAA+ ATPase domain-containing protein</fullName>
    </recommendedName>
</protein>
<dbReference type="Pfam" id="PF00004">
    <property type="entry name" value="AAA"/>
    <property type="match status" value="1"/>
</dbReference>
<dbReference type="SUPFAM" id="SSF116846">
    <property type="entry name" value="MIT domain"/>
    <property type="match status" value="1"/>
</dbReference>
<dbReference type="Gene3D" id="1.10.8.60">
    <property type="match status" value="1"/>
</dbReference>
<name>A0AAQ4EG30_AMBAM</name>
<feature type="domain" description="AAA+ ATPase" evidence="1">
    <location>
        <begin position="142"/>
        <end position="281"/>
    </location>
</feature>
<evidence type="ECO:0000313" key="2">
    <source>
        <dbReference type="EMBL" id="KAK8773624.1"/>
    </source>
</evidence>
<keyword evidence="3" id="KW-1185">Reference proteome</keyword>
<dbReference type="EMBL" id="JARKHS020016568">
    <property type="protein sequence ID" value="KAK8773624.1"/>
    <property type="molecule type" value="Genomic_DNA"/>
</dbReference>
<organism evidence="2 3">
    <name type="scientific">Amblyomma americanum</name>
    <name type="common">Lone star tick</name>
    <dbReference type="NCBI Taxonomy" id="6943"/>
    <lineage>
        <taxon>Eukaryota</taxon>
        <taxon>Metazoa</taxon>
        <taxon>Ecdysozoa</taxon>
        <taxon>Arthropoda</taxon>
        <taxon>Chelicerata</taxon>
        <taxon>Arachnida</taxon>
        <taxon>Acari</taxon>
        <taxon>Parasitiformes</taxon>
        <taxon>Ixodida</taxon>
        <taxon>Ixodoidea</taxon>
        <taxon>Ixodidae</taxon>
        <taxon>Amblyomminae</taxon>
        <taxon>Amblyomma</taxon>
    </lineage>
</organism>
<dbReference type="GO" id="GO:0016887">
    <property type="term" value="F:ATP hydrolysis activity"/>
    <property type="evidence" value="ECO:0007669"/>
    <property type="project" value="InterPro"/>
</dbReference>
<dbReference type="InterPro" id="IPR050304">
    <property type="entry name" value="MT-severing_AAA_ATPase"/>
</dbReference>
<dbReference type="GO" id="GO:0007033">
    <property type="term" value="P:vacuole organization"/>
    <property type="evidence" value="ECO:0007669"/>
    <property type="project" value="TreeGrafter"/>
</dbReference>
<dbReference type="InterPro" id="IPR003959">
    <property type="entry name" value="ATPase_AAA_core"/>
</dbReference>
<comment type="caution">
    <text evidence="2">The sequence shown here is derived from an EMBL/GenBank/DDBJ whole genome shotgun (WGS) entry which is preliminary data.</text>
</comment>
<dbReference type="InterPro" id="IPR003593">
    <property type="entry name" value="AAA+_ATPase"/>
</dbReference>
<dbReference type="InterPro" id="IPR027417">
    <property type="entry name" value="P-loop_NTPase"/>
</dbReference>
<dbReference type="InterPro" id="IPR036181">
    <property type="entry name" value="MIT_dom_sf"/>
</dbReference>
<dbReference type="PANTHER" id="PTHR23074">
    <property type="entry name" value="AAA DOMAIN-CONTAINING"/>
    <property type="match status" value="1"/>
</dbReference>
<evidence type="ECO:0000313" key="3">
    <source>
        <dbReference type="Proteomes" id="UP001321473"/>
    </source>
</evidence>
<dbReference type="AlphaFoldDB" id="A0AAQ4EG30"/>
<evidence type="ECO:0000259" key="1">
    <source>
        <dbReference type="SMART" id="SM00382"/>
    </source>
</evidence>
<dbReference type="GO" id="GO:0016197">
    <property type="term" value="P:endosomal transport"/>
    <property type="evidence" value="ECO:0007669"/>
    <property type="project" value="TreeGrafter"/>
</dbReference>
<dbReference type="SUPFAM" id="SSF52540">
    <property type="entry name" value="P-loop containing nucleoside triphosphate hydrolases"/>
    <property type="match status" value="1"/>
</dbReference>
<dbReference type="Gene3D" id="3.40.50.300">
    <property type="entry name" value="P-loop containing nucleotide triphosphate hydrolases"/>
    <property type="match status" value="1"/>
</dbReference>
<gene>
    <name evidence="2" type="ORF">V5799_011841</name>
</gene>
<sequence length="387" mass="43084">MVIPVALITDINTAVDLSNQAYAEDNKKQYVNAIRLYRKAMESYLSAALLIRNTCAPFVDRGQKLKEFSASDVDQAVLGEGIPEMKKIPHIAVLSQQVLPPWCMAAGTVTSGRKINFDEGIQGIDSAKQVLTQILTDPKGKAASTILLHGPHGTGKSLLVKSLYVKYPERPLFIVDLDLFVIGGTTHDAASMAKMLVRNYRKHDTAVLVLEGLDQLYLPDYPEAKKPVVDAVRAELLAYLKELAEKKQYKEVVIATASRPWLIADDMRDSFDAKINIPIPESEEARKAIVHTELGKLRVPTYADGDIENLAKNTVRFSRYQLLRIIRYALARNFDNIEAIAVEEDPDRLSHMTKEDIDKVASLIKADLTEEDETKHQEFIAANPTAS</sequence>
<proteinExistence type="predicted"/>
<dbReference type="Proteomes" id="UP001321473">
    <property type="component" value="Unassembled WGS sequence"/>
</dbReference>
<accession>A0AAQ4EG30</accession>